<dbReference type="InterPro" id="IPR011009">
    <property type="entry name" value="Kinase-like_dom_sf"/>
</dbReference>
<evidence type="ECO:0000256" key="1">
    <source>
        <dbReference type="ARBA" id="ARBA00022527"/>
    </source>
</evidence>
<organism evidence="9 10">
    <name type="scientific">Neolentinus lepideus HHB14362 ss-1</name>
    <dbReference type="NCBI Taxonomy" id="1314782"/>
    <lineage>
        <taxon>Eukaryota</taxon>
        <taxon>Fungi</taxon>
        <taxon>Dikarya</taxon>
        <taxon>Basidiomycota</taxon>
        <taxon>Agaricomycotina</taxon>
        <taxon>Agaricomycetes</taxon>
        <taxon>Gloeophyllales</taxon>
        <taxon>Gloeophyllaceae</taxon>
        <taxon>Neolentinus</taxon>
    </lineage>
</organism>
<sequence length="586" mass="65798">MRFMDIFKKLLPASREVKQIAPAVSDEKVVAIVKSSTPIPAPASIPIPHIEADMLEMLYHAYIKPEVLDVRVDLRLTVKGSVQQLSVQMKKESAKQMSAVVTPKCASVALGSKKSFVRSFIVRPAACSPLRLVNGSVVSSTQDNCSKTYSICSFSSTTKAANQSDTTLVTQRADLRKDYQWLKKLGSGAFGVVFCVKNKASGRLSAVKVVVKTHTMENHQLFVHEQRAMRVSGVHPFVISLEASGHDDFGYQLMTTYCPGGDLARELERVGSLSETRVRFYLSQLILAVEHLHTHKIIHRDIKPNNILLDARGNAVLADLGLCHIFDSQKPMTDDTWNPTIYHSSTMAEIDKNFDDPDRYTIHQTCGTEGYMAPEMISAAGYSFGVDVWALGITAYELRCGRLPWSGRKKGKKDRMLLLNQSLRDPLVFHARDDVSRKLQSVLQSMLHKDPYDRASIRELRRKPFFRSINWKKLAGGKCNAPFVPPQCLVTPQNHHPSFLPLGEPYSLDEDPYPELAYRSPLLDQDPSNNTFNAPGVFAKLFNKLTRPRSTHVQWEMVMPKSPSKYLREDGQKLAFQSKCSTESLW</sequence>
<dbReference type="AlphaFoldDB" id="A0A165QUU3"/>
<dbReference type="SMART" id="SM00220">
    <property type="entry name" value="S_TKc"/>
    <property type="match status" value="1"/>
</dbReference>
<evidence type="ECO:0000256" key="4">
    <source>
        <dbReference type="ARBA" id="ARBA00022741"/>
    </source>
</evidence>
<dbReference type="PROSITE" id="PS00107">
    <property type="entry name" value="PROTEIN_KINASE_ATP"/>
    <property type="match status" value="1"/>
</dbReference>
<dbReference type="PANTHER" id="PTHR24351">
    <property type="entry name" value="RIBOSOMAL PROTEIN S6 KINASE"/>
    <property type="match status" value="1"/>
</dbReference>
<dbReference type="PROSITE" id="PS00108">
    <property type="entry name" value="PROTEIN_KINASE_ST"/>
    <property type="match status" value="1"/>
</dbReference>
<proteinExistence type="predicted"/>
<accession>A0A165QUU3</accession>
<dbReference type="PROSITE" id="PS50011">
    <property type="entry name" value="PROTEIN_KINASE_DOM"/>
    <property type="match status" value="1"/>
</dbReference>
<dbReference type="Gene3D" id="3.30.200.20">
    <property type="entry name" value="Phosphorylase Kinase, domain 1"/>
    <property type="match status" value="1"/>
</dbReference>
<dbReference type="Proteomes" id="UP000076761">
    <property type="component" value="Unassembled WGS sequence"/>
</dbReference>
<evidence type="ECO:0000313" key="10">
    <source>
        <dbReference type="Proteomes" id="UP000076761"/>
    </source>
</evidence>
<keyword evidence="5 9" id="KW-0418">Kinase</keyword>
<dbReference type="InParanoid" id="A0A165QUU3"/>
<dbReference type="OrthoDB" id="68483at2759"/>
<dbReference type="EMBL" id="KV425590">
    <property type="protein sequence ID" value="KZT22905.1"/>
    <property type="molecule type" value="Genomic_DNA"/>
</dbReference>
<evidence type="ECO:0000256" key="2">
    <source>
        <dbReference type="ARBA" id="ARBA00022553"/>
    </source>
</evidence>
<keyword evidence="2" id="KW-0597">Phosphoprotein</keyword>
<feature type="domain" description="Protein kinase" evidence="8">
    <location>
        <begin position="179"/>
        <end position="466"/>
    </location>
</feature>
<keyword evidence="1" id="KW-0723">Serine/threonine-protein kinase</keyword>
<gene>
    <name evidence="9" type="ORF">NEOLEDRAFT_614001</name>
</gene>
<feature type="binding site" evidence="7">
    <location>
        <position position="212"/>
    </location>
    <ligand>
        <name>ATP</name>
        <dbReference type="ChEBI" id="CHEBI:30616"/>
    </ligand>
</feature>
<evidence type="ECO:0000256" key="5">
    <source>
        <dbReference type="ARBA" id="ARBA00022777"/>
    </source>
</evidence>
<evidence type="ECO:0000313" key="9">
    <source>
        <dbReference type="EMBL" id="KZT22905.1"/>
    </source>
</evidence>
<evidence type="ECO:0000256" key="3">
    <source>
        <dbReference type="ARBA" id="ARBA00022679"/>
    </source>
</evidence>
<keyword evidence="3" id="KW-0808">Transferase</keyword>
<dbReference type="GO" id="GO:0005524">
    <property type="term" value="F:ATP binding"/>
    <property type="evidence" value="ECO:0007669"/>
    <property type="project" value="UniProtKB-UniRule"/>
</dbReference>
<evidence type="ECO:0000256" key="6">
    <source>
        <dbReference type="ARBA" id="ARBA00022840"/>
    </source>
</evidence>
<keyword evidence="10" id="KW-1185">Reference proteome</keyword>
<dbReference type="CDD" id="cd05123">
    <property type="entry name" value="STKc_AGC"/>
    <property type="match status" value="1"/>
</dbReference>
<dbReference type="Gene3D" id="1.10.510.10">
    <property type="entry name" value="Transferase(Phosphotransferase) domain 1"/>
    <property type="match status" value="1"/>
</dbReference>
<dbReference type="InterPro" id="IPR045270">
    <property type="entry name" value="STKc_AGC"/>
</dbReference>
<reference evidence="9 10" key="1">
    <citation type="journal article" date="2016" name="Mol. Biol. Evol.">
        <title>Comparative Genomics of Early-Diverging Mushroom-Forming Fungi Provides Insights into the Origins of Lignocellulose Decay Capabilities.</title>
        <authorList>
            <person name="Nagy L.G."/>
            <person name="Riley R."/>
            <person name="Tritt A."/>
            <person name="Adam C."/>
            <person name="Daum C."/>
            <person name="Floudas D."/>
            <person name="Sun H."/>
            <person name="Yadav J.S."/>
            <person name="Pangilinan J."/>
            <person name="Larsson K.H."/>
            <person name="Matsuura K."/>
            <person name="Barry K."/>
            <person name="Labutti K."/>
            <person name="Kuo R."/>
            <person name="Ohm R.A."/>
            <person name="Bhattacharya S.S."/>
            <person name="Shirouzu T."/>
            <person name="Yoshinaga Y."/>
            <person name="Martin F.M."/>
            <person name="Grigoriev I.V."/>
            <person name="Hibbett D.S."/>
        </authorList>
    </citation>
    <scope>NUCLEOTIDE SEQUENCE [LARGE SCALE GENOMIC DNA]</scope>
    <source>
        <strain evidence="9 10">HHB14362 ss-1</strain>
    </source>
</reference>
<dbReference type="InterPro" id="IPR008271">
    <property type="entry name" value="Ser/Thr_kinase_AS"/>
</dbReference>
<protein>
    <submittedName>
        <fullName evidence="9">Kinase-like protein</fullName>
    </submittedName>
</protein>
<name>A0A165QUU3_9AGAM</name>
<evidence type="ECO:0000259" key="8">
    <source>
        <dbReference type="PROSITE" id="PS50011"/>
    </source>
</evidence>
<dbReference type="STRING" id="1314782.A0A165QUU3"/>
<keyword evidence="6 7" id="KW-0067">ATP-binding</keyword>
<evidence type="ECO:0000256" key="7">
    <source>
        <dbReference type="PROSITE-ProRule" id="PRU10141"/>
    </source>
</evidence>
<dbReference type="Pfam" id="PF00069">
    <property type="entry name" value="Pkinase"/>
    <property type="match status" value="1"/>
</dbReference>
<keyword evidence="4 7" id="KW-0547">Nucleotide-binding</keyword>
<dbReference type="GO" id="GO:0004674">
    <property type="term" value="F:protein serine/threonine kinase activity"/>
    <property type="evidence" value="ECO:0007669"/>
    <property type="project" value="UniProtKB-KW"/>
</dbReference>
<dbReference type="InterPro" id="IPR017441">
    <property type="entry name" value="Protein_kinase_ATP_BS"/>
</dbReference>
<dbReference type="InterPro" id="IPR000719">
    <property type="entry name" value="Prot_kinase_dom"/>
</dbReference>
<dbReference type="SUPFAM" id="SSF56112">
    <property type="entry name" value="Protein kinase-like (PK-like)"/>
    <property type="match status" value="1"/>
</dbReference>